<gene>
    <name evidence="1" type="ORF">HYALB_00008779</name>
</gene>
<dbReference type="AlphaFoldDB" id="A0A9N9QC21"/>
<sequence length="82" mass="9440">MPERQKVISSDFKWLNMRNSKLPTAKHQRQLPPININAPRHPCVQIQGENEKKNANDMGFASLVHCDDKGNWSQKYLAALRV</sequence>
<dbReference type="EMBL" id="CAJVRM010000562">
    <property type="protein sequence ID" value="CAG8982052.1"/>
    <property type="molecule type" value="Genomic_DNA"/>
</dbReference>
<dbReference type="Proteomes" id="UP000701801">
    <property type="component" value="Unassembled WGS sequence"/>
</dbReference>
<accession>A0A9N9QC21</accession>
<comment type="caution">
    <text evidence="1">The sequence shown here is derived from an EMBL/GenBank/DDBJ whole genome shotgun (WGS) entry which is preliminary data.</text>
</comment>
<evidence type="ECO:0000313" key="1">
    <source>
        <dbReference type="EMBL" id="CAG8982052.1"/>
    </source>
</evidence>
<organism evidence="1 2">
    <name type="scientific">Hymenoscyphus albidus</name>
    <dbReference type="NCBI Taxonomy" id="595503"/>
    <lineage>
        <taxon>Eukaryota</taxon>
        <taxon>Fungi</taxon>
        <taxon>Dikarya</taxon>
        <taxon>Ascomycota</taxon>
        <taxon>Pezizomycotina</taxon>
        <taxon>Leotiomycetes</taxon>
        <taxon>Helotiales</taxon>
        <taxon>Helotiaceae</taxon>
        <taxon>Hymenoscyphus</taxon>
    </lineage>
</organism>
<protein>
    <submittedName>
        <fullName evidence="1">Uncharacterized protein</fullName>
    </submittedName>
</protein>
<evidence type="ECO:0000313" key="2">
    <source>
        <dbReference type="Proteomes" id="UP000701801"/>
    </source>
</evidence>
<reference evidence="1" key="1">
    <citation type="submission" date="2021-07" db="EMBL/GenBank/DDBJ databases">
        <authorList>
            <person name="Durling M."/>
        </authorList>
    </citation>
    <scope>NUCLEOTIDE SEQUENCE</scope>
</reference>
<keyword evidence="2" id="KW-1185">Reference proteome</keyword>
<name>A0A9N9QC21_9HELO</name>
<proteinExistence type="predicted"/>